<name>A0A814YR75_9BILA</name>
<protein>
    <recommendedName>
        <fullName evidence="1">TRPM SLOG domain-containing protein</fullName>
    </recommendedName>
</protein>
<gene>
    <name evidence="2" type="ORF">GPM918_LOCUS25243</name>
    <name evidence="3" type="ORF">GPM918_LOCUS25244</name>
    <name evidence="4" type="ORF">SRO942_LOCUS25250</name>
    <name evidence="5" type="ORF">SRO942_LOCUS25251</name>
</gene>
<sequence length="314" mass="36058">MKHAWKLKTPELIISIAGGAALLHNTTPARVRNTFQRDLIAAAITTDAWIFTGGTNSGVMKEVGDAFDKYRYKNSKKRVDIPCIAVPNWNYTTDVYQLSCNNPNNDMYLMKSYTNRKANNPANECDIDPNHTHFLLMDDSREKAWWRKEETYECRADLQSTLRAEIEQESANIMPTIDNLLVHLYEKTGEIFKQVKHMFNYNMMQQKIATTRIIESLNELCEMIDSTTNNADTIILRGVGDRVTDVIKTTMKKAKELKDKLSTYHDLLNKTTGGLDKQKQDILDDAVNLQTAYYEKHHRPIVQILVEGIIIHND</sequence>
<dbReference type="EMBL" id="CAJNOQ010009726">
    <property type="protein sequence ID" value="CAF1232464.1"/>
    <property type="molecule type" value="Genomic_DNA"/>
</dbReference>
<evidence type="ECO:0000313" key="6">
    <source>
        <dbReference type="Proteomes" id="UP000663829"/>
    </source>
</evidence>
<feature type="domain" description="TRPM SLOG" evidence="1">
    <location>
        <begin position="1"/>
        <end position="163"/>
    </location>
</feature>
<accession>A0A814YR75</accession>
<dbReference type="InterPro" id="IPR041491">
    <property type="entry name" value="TRPM_SLOG"/>
</dbReference>
<evidence type="ECO:0000313" key="5">
    <source>
        <dbReference type="EMBL" id="CAF3995119.1"/>
    </source>
</evidence>
<dbReference type="Proteomes" id="UP000663829">
    <property type="component" value="Unassembled WGS sequence"/>
</dbReference>
<organism evidence="3 6">
    <name type="scientific">Didymodactylos carnosus</name>
    <dbReference type="NCBI Taxonomy" id="1234261"/>
    <lineage>
        <taxon>Eukaryota</taxon>
        <taxon>Metazoa</taxon>
        <taxon>Spiralia</taxon>
        <taxon>Gnathifera</taxon>
        <taxon>Rotifera</taxon>
        <taxon>Eurotatoria</taxon>
        <taxon>Bdelloidea</taxon>
        <taxon>Philodinida</taxon>
        <taxon>Philodinidae</taxon>
        <taxon>Didymodactylos</taxon>
    </lineage>
</organism>
<dbReference type="PANTHER" id="PTHR13800:SF12">
    <property type="entry name" value="TRANSIENT RECEPTOR POTENTIAL CATION CHANNEL SUBFAMILY M MEMBER-LIKE 2"/>
    <property type="match status" value="1"/>
</dbReference>
<dbReference type="GO" id="GO:0099604">
    <property type="term" value="F:ligand-gated calcium channel activity"/>
    <property type="evidence" value="ECO:0007669"/>
    <property type="project" value="TreeGrafter"/>
</dbReference>
<dbReference type="OrthoDB" id="10050890at2759"/>
<evidence type="ECO:0000313" key="4">
    <source>
        <dbReference type="EMBL" id="CAF3995104.1"/>
    </source>
</evidence>
<dbReference type="AlphaFoldDB" id="A0A814YR75"/>
<evidence type="ECO:0000313" key="3">
    <source>
        <dbReference type="EMBL" id="CAF1232464.1"/>
    </source>
</evidence>
<reference evidence="3" key="1">
    <citation type="submission" date="2021-02" db="EMBL/GenBank/DDBJ databases">
        <authorList>
            <person name="Nowell W R."/>
        </authorList>
    </citation>
    <scope>NUCLEOTIDE SEQUENCE</scope>
</reference>
<evidence type="ECO:0000259" key="1">
    <source>
        <dbReference type="Pfam" id="PF18139"/>
    </source>
</evidence>
<comment type="caution">
    <text evidence="3">The sequence shown here is derived from an EMBL/GenBank/DDBJ whole genome shotgun (WGS) entry which is preliminary data.</text>
</comment>
<dbReference type="EMBL" id="CAJOBC010009732">
    <property type="protein sequence ID" value="CAF3995119.1"/>
    <property type="molecule type" value="Genomic_DNA"/>
</dbReference>
<keyword evidence="6" id="KW-1185">Reference proteome</keyword>
<evidence type="ECO:0000313" key="2">
    <source>
        <dbReference type="EMBL" id="CAF1232446.1"/>
    </source>
</evidence>
<dbReference type="PANTHER" id="PTHR13800">
    <property type="entry name" value="TRANSIENT RECEPTOR POTENTIAL CATION CHANNEL, SUBFAMILY M, MEMBER 6"/>
    <property type="match status" value="1"/>
</dbReference>
<dbReference type="Proteomes" id="UP000681722">
    <property type="component" value="Unassembled WGS sequence"/>
</dbReference>
<dbReference type="Pfam" id="PF18139">
    <property type="entry name" value="LSDAT_euk"/>
    <property type="match status" value="1"/>
</dbReference>
<dbReference type="GO" id="GO:0005886">
    <property type="term" value="C:plasma membrane"/>
    <property type="evidence" value="ECO:0007669"/>
    <property type="project" value="TreeGrafter"/>
</dbReference>
<proteinExistence type="predicted"/>
<dbReference type="EMBL" id="CAJNOQ010009726">
    <property type="protein sequence ID" value="CAF1232446.1"/>
    <property type="molecule type" value="Genomic_DNA"/>
</dbReference>
<dbReference type="InterPro" id="IPR050927">
    <property type="entry name" value="TRPM"/>
</dbReference>
<dbReference type="EMBL" id="CAJOBC010009732">
    <property type="protein sequence ID" value="CAF3995104.1"/>
    <property type="molecule type" value="Genomic_DNA"/>
</dbReference>